<dbReference type="EMBL" id="JAULSW010000004">
    <property type="protein sequence ID" value="KAK3385522.1"/>
    <property type="molecule type" value="Genomic_DNA"/>
</dbReference>
<keyword evidence="3" id="KW-1185">Reference proteome</keyword>
<dbReference type="Pfam" id="PF06985">
    <property type="entry name" value="HET"/>
    <property type="match status" value="1"/>
</dbReference>
<organism evidence="2 3">
    <name type="scientific">Podospora didyma</name>
    <dbReference type="NCBI Taxonomy" id="330526"/>
    <lineage>
        <taxon>Eukaryota</taxon>
        <taxon>Fungi</taxon>
        <taxon>Dikarya</taxon>
        <taxon>Ascomycota</taxon>
        <taxon>Pezizomycotina</taxon>
        <taxon>Sordariomycetes</taxon>
        <taxon>Sordariomycetidae</taxon>
        <taxon>Sordariales</taxon>
        <taxon>Podosporaceae</taxon>
        <taxon>Podospora</taxon>
    </lineage>
</organism>
<name>A0AAE0TZS3_9PEZI</name>
<accession>A0AAE0TZS3</accession>
<dbReference type="Proteomes" id="UP001285441">
    <property type="component" value="Unassembled WGS sequence"/>
</dbReference>
<evidence type="ECO:0000313" key="2">
    <source>
        <dbReference type="EMBL" id="KAK3385522.1"/>
    </source>
</evidence>
<comment type="caution">
    <text evidence="2">The sequence shown here is derived from an EMBL/GenBank/DDBJ whole genome shotgun (WGS) entry which is preliminary data.</text>
</comment>
<sequence>MASDMASPYTSLLSPTSIRVLILAPGNPDDEIFCWMVKADLDADHERFPTSSPRPIESMSVAEVVVSDNETRRFVIPFDIFFPDDDDADQRTRTHKFQRYSALSYVWGDPSDPEHIVLDGEKGFPVTPNLHAALRSLRRPHEGIRLWVDALCINQADYEEKKKQIAIMKRVYEQAEEVIAYVPQPEEDEQNILKLMRMIFHALNLSGFMDGAQDRDVTEPQEPQELKGLFTSFVTSPAPGAELLSWQDVSQTADIEAITAQENLAQPDRNPFLERFGLPTVDSPLWNSWRRFFSSPYFQRIWILQEFASAKTLRFHLGNSSLNADQVMLACYAIKTYSGAKNAQYMRRDGDPREQMQKAVNGLQLAWTMFYERTELRSGLLRQNLVSKLKSGKWFLATDPRDKIYAVLGLSRDGPSFQEHVSYDPAETSEIVLIRFARLLIEGGHGYDVLLQAGLGGAMKTGDMKLPSWVPNWANPSLRFNPVRSTSAYNSRATMASTLRILDSNRLSVRGANVDKIQHINQVFPQSPSPTSLHTFMGQVVKAALLIARVIRETGKEEESPDSAMNTLFGVLVQQGSADFDNDELSALRIGFRSFMEWVKTVAFTLRNERQSREGQMAMVPVDSPKELHMFMDKAFAKTGCLRFCATAGGCVGLVPEQAEVGDQLAVFDGSAAAFVLRESGDGDGTYQFVGSGYFQALGESGLTGSEAGQLRDFVLR</sequence>
<reference evidence="2" key="1">
    <citation type="journal article" date="2023" name="Mol. Phylogenet. Evol.">
        <title>Genome-scale phylogeny and comparative genomics of the fungal order Sordariales.</title>
        <authorList>
            <person name="Hensen N."/>
            <person name="Bonometti L."/>
            <person name="Westerberg I."/>
            <person name="Brannstrom I.O."/>
            <person name="Guillou S."/>
            <person name="Cros-Aarteil S."/>
            <person name="Calhoun S."/>
            <person name="Haridas S."/>
            <person name="Kuo A."/>
            <person name="Mondo S."/>
            <person name="Pangilinan J."/>
            <person name="Riley R."/>
            <person name="LaButti K."/>
            <person name="Andreopoulos B."/>
            <person name="Lipzen A."/>
            <person name="Chen C."/>
            <person name="Yan M."/>
            <person name="Daum C."/>
            <person name="Ng V."/>
            <person name="Clum A."/>
            <person name="Steindorff A."/>
            <person name="Ohm R.A."/>
            <person name="Martin F."/>
            <person name="Silar P."/>
            <person name="Natvig D.O."/>
            <person name="Lalanne C."/>
            <person name="Gautier V."/>
            <person name="Ament-Velasquez S.L."/>
            <person name="Kruys A."/>
            <person name="Hutchinson M.I."/>
            <person name="Powell A.J."/>
            <person name="Barry K."/>
            <person name="Miller A.N."/>
            <person name="Grigoriev I.V."/>
            <person name="Debuchy R."/>
            <person name="Gladieux P."/>
            <person name="Hiltunen Thoren M."/>
            <person name="Johannesson H."/>
        </authorList>
    </citation>
    <scope>NUCLEOTIDE SEQUENCE</scope>
    <source>
        <strain evidence="2">CBS 232.78</strain>
    </source>
</reference>
<dbReference type="InterPro" id="IPR052895">
    <property type="entry name" value="HetReg/Transcr_Mod"/>
</dbReference>
<dbReference type="InterPro" id="IPR010730">
    <property type="entry name" value="HET"/>
</dbReference>
<protein>
    <submittedName>
        <fullName evidence="2">Heterokaryon incompatibility protein-domain-containing protein</fullName>
    </submittedName>
</protein>
<dbReference type="AlphaFoldDB" id="A0AAE0TZS3"/>
<feature type="domain" description="Heterokaryon incompatibility" evidence="1">
    <location>
        <begin position="100"/>
        <end position="306"/>
    </location>
</feature>
<proteinExistence type="predicted"/>
<gene>
    <name evidence="2" type="ORF">B0H63DRAFT_433249</name>
</gene>
<evidence type="ECO:0000313" key="3">
    <source>
        <dbReference type="Proteomes" id="UP001285441"/>
    </source>
</evidence>
<reference evidence="2" key="2">
    <citation type="submission" date="2023-06" db="EMBL/GenBank/DDBJ databases">
        <authorList>
            <consortium name="Lawrence Berkeley National Laboratory"/>
            <person name="Haridas S."/>
            <person name="Hensen N."/>
            <person name="Bonometti L."/>
            <person name="Westerberg I."/>
            <person name="Brannstrom I.O."/>
            <person name="Guillou S."/>
            <person name="Cros-Aarteil S."/>
            <person name="Calhoun S."/>
            <person name="Kuo A."/>
            <person name="Mondo S."/>
            <person name="Pangilinan J."/>
            <person name="Riley R."/>
            <person name="LaButti K."/>
            <person name="Andreopoulos B."/>
            <person name="Lipzen A."/>
            <person name="Chen C."/>
            <person name="Yanf M."/>
            <person name="Daum C."/>
            <person name="Ng V."/>
            <person name="Clum A."/>
            <person name="Steindorff A."/>
            <person name="Ohm R."/>
            <person name="Martin F."/>
            <person name="Silar P."/>
            <person name="Natvig D."/>
            <person name="Lalanne C."/>
            <person name="Gautier V."/>
            <person name="Ament-velasquez S.L."/>
            <person name="Kruys A."/>
            <person name="Hutchinson M.I."/>
            <person name="Powell A.J."/>
            <person name="Barry K."/>
            <person name="Miller A.N."/>
            <person name="Grigoriev I.V."/>
            <person name="Debuchy R."/>
            <person name="Gladieux P."/>
            <person name="Thoren M.H."/>
            <person name="Johannesson H."/>
        </authorList>
    </citation>
    <scope>NUCLEOTIDE SEQUENCE</scope>
    <source>
        <strain evidence="2">CBS 232.78</strain>
    </source>
</reference>
<dbReference type="PANTHER" id="PTHR24148:SF64">
    <property type="entry name" value="HETEROKARYON INCOMPATIBILITY DOMAIN-CONTAINING PROTEIN"/>
    <property type="match status" value="1"/>
</dbReference>
<dbReference type="Pfam" id="PF26639">
    <property type="entry name" value="Het-6_barrel"/>
    <property type="match status" value="1"/>
</dbReference>
<dbReference type="PANTHER" id="PTHR24148">
    <property type="entry name" value="ANKYRIN REPEAT DOMAIN-CONTAINING PROTEIN 39 HOMOLOG-RELATED"/>
    <property type="match status" value="1"/>
</dbReference>
<evidence type="ECO:0000259" key="1">
    <source>
        <dbReference type="Pfam" id="PF06985"/>
    </source>
</evidence>